<dbReference type="Pfam" id="PF24088">
    <property type="entry name" value="DUF7373"/>
    <property type="match status" value="1"/>
</dbReference>
<feature type="domain" description="DUF7373" evidence="2">
    <location>
        <begin position="61"/>
        <end position="269"/>
    </location>
</feature>
<evidence type="ECO:0000256" key="1">
    <source>
        <dbReference type="SAM" id="SignalP"/>
    </source>
</evidence>
<feature type="domain" description="DUF7373" evidence="3">
    <location>
        <begin position="274"/>
        <end position="411"/>
    </location>
</feature>
<dbReference type="PROSITE" id="PS51257">
    <property type="entry name" value="PROKAR_LIPOPROTEIN"/>
    <property type="match status" value="1"/>
</dbReference>
<dbReference type="InterPro" id="IPR056463">
    <property type="entry name" value="DUF7373_C"/>
</dbReference>
<gene>
    <name evidence="4" type="ORF">GLP40_02105</name>
</gene>
<evidence type="ECO:0000313" key="5">
    <source>
        <dbReference type="Proteomes" id="UP000432464"/>
    </source>
</evidence>
<protein>
    <submittedName>
        <fullName evidence="4">Uncharacterized protein</fullName>
    </submittedName>
</protein>
<sequence length="413" mass="43770">MRYGTGRLRSVRLRAAAAAVLAITALTTTGCGFDSHATAADSVDLSKLDTGSYATAPRPVTATDASGRITEALRLGNAMPLPMEIDPALTHGDGGVHPFAHVSEVLRPEMNGGHSAFGWLNEAAFTNDPAGFVAGFATAARTDADESLGYRLTDVVMVFDNDGDAAAAAAAAGANGFLDVGFGTGEPAQSSAHPAAHLSWLPGDQYLATFYPTGKYLILTLVDNTENFYAKISDLPDLIAKSDKTIDVTADKLKSFQPTAPDQVDSLPVDPQGLLRLILPRPAGDQTAHAFDGVLDRHGALHTESDVVLARSLYDKAGVDAVAYGAGALYRTRDENAAKDFVKSNVDKFLHRIDSPPGLPSAFCVKYHGPDVHAFPFTCSVVYGHYVATVWSQQQQDVFQRISAQYAMLANGK</sequence>
<evidence type="ECO:0000313" key="4">
    <source>
        <dbReference type="EMBL" id="MTE11583.1"/>
    </source>
</evidence>
<dbReference type="InterPro" id="IPR055797">
    <property type="entry name" value="DUF7373"/>
</dbReference>
<dbReference type="AlphaFoldDB" id="A0A6I3KLW5"/>
<proteinExistence type="predicted"/>
<dbReference type="RefSeq" id="WP_154786076.1">
    <property type="nucleotide sequence ID" value="NZ_WMBB01000001.1"/>
</dbReference>
<accession>A0A6I3KLW5</accession>
<name>A0A6I3KLW5_9NOCA</name>
<dbReference type="Proteomes" id="UP000432464">
    <property type="component" value="Unassembled WGS sequence"/>
</dbReference>
<keyword evidence="1" id="KW-0732">Signal</keyword>
<feature type="chain" id="PRO_5039322459" evidence="1">
    <location>
        <begin position="31"/>
        <end position="413"/>
    </location>
</feature>
<dbReference type="EMBL" id="WMBB01000001">
    <property type="protein sequence ID" value="MTE11583.1"/>
    <property type="molecule type" value="Genomic_DNA"/>
</dbReference>
<evidence type="ECO:0000259" key="3">
    <source>
        <dbReference type="Pfam" id="PF24092"/>
    </source>
</evidence>
<comment type="caution">
    <text evidence="4">The sequence shown here is derived from an EMBL/GenBank/DDBJ whole genome shotgun (WGS) entry which is preliminary data.</text>
</comment>
<keyword evidence="5" id="KW-1185">Reference proteome</keyword>
<reference evidence="4 5" key="1">
    <citation type="submission" date="2019-11" db="EMBL/GenBank/DDBJ databases">
        <title>Nocardia sp. nov. CT2-14 isolated from soil.</title>
        <authorList>
            <person name="Kanchanasin P."/>
            <person name="Tanasupawat S."/>
            <person name="Yuki M."/>
            <person name="Kudo T."/>
        </authorList>
    </citation>
    <scope>NUCLEOTIDE SEQUENCE [LARGE SCALE GENOMIC DNA]</scope>
    <source>
        <strain evidence="4 5">CT2-14</strain>
    </source>
</reference>
<organism evidence="4 5">
    <name type="scientific">Nocardia aurantiaca</name>
    <dbReference type="NCBI Taxonomy" id="2675850"/>
    <lineage>
        <taxon>Bacteria</taxon>
        <taxon>Bacillati</taxon>
        <taxon>Actinomycetota</taxon>
        <taxon>Actinomycetes</taxon>
        <taxon>Mycobacteriales</taxon>
        <taxon>Nocardiaceae</taxon>
        <taxon>Nocardia</taxon>
    </lineage>
</organism>
<feature type="signal peptide" evidence="1">
    <location>
        <begin position="1"/>
        <end position="30"/>
    </location>
</feature>
<evidence type="ECO:0000259" key="2">
    <source>
        <dbReference type="Pfam" id="PF24088"/>
    </source>
</evidence>
<dbReference type="Pfam" id="PF24092">
    <property type="entry name" value="DUF7373_C"/>
    <property type="match status" value="1"/>
</dbReference>